<feature type="domain" description="PAS" evidence="8">
    <location>
        <begin position="171"/>
        <end position="241"/>
    </location>
</feature>
<dbReference type="CDD" id="cd00075">
    <property type="entry name" value="HATPase"/>
    <property type="match status" value="1"/>
</dbReference>
<gene>
    <name evidence="10" type="ORF">QNI22_13190</name>
</gene>
<feature type="domain" description="PAC" evidence="9">
    <location>
        <begin position="118"/>
        <end position="170"/>
    </location>
</feature>
<name>A0AAE3UDW0_9BACT</name>
<evidence type="ECO:0000313" key="11">
    <source>
        <dbReference type="Proteomes" id="UP001232063"/>
    </source>
</evidence>
<evidence type="ECO:0000259" key="7">
    <source>
        <dbReference type="PROSITE" id="PS50109"/>
    </source>
</evidence>
<dbReference type="RefSeq" id="WP_314511134.1">
    <property type="nucleotide sequence ID" value="NZ_JASJOU010000003.1"/>
</dbReference>
<evidence type="ECO:0000256" key="4">
    <source>
        <dbReference type="ARBA" id="ARBA00022679"/>
    </source>
</evidence>
<dbReference type="GO" id="GO:0000155">
    <property type="term" value="F:phosphorelay sensor kinase activity"/>
    <property type="evidence" value="ECO:0007669"/>
    <property type="project" value="InterPro"/>
</dbReference>
<dbReference type="InterPro" id="IPR036890">
    <property type="entry name" value="HATPase_C_sf"/>
</dbReference>
<dbReference type="InterPro" id="IPR000700">
    <property type="entry name" value="PAS-assoc_C"/>
</dbReference>
<dbReference type="PANTHER" id="PTHR43304:SF1">
    <property type="entry name" value="PAC DOMAIN-CONTAINING PROTEIN"/>
    <property type="match status" value="1"/>
</dbReference>
<dbReference type="InterPro" id="IPR001610">
    <property type="entry name" value="PAC"/>
</dbReference>
<evidence type="ECO:0000256" key="3">
    <source>
        <dbReference type="ARBA" id="ARBA00022553"/>
    </source>
</evidence>
<evidence type="ECO:0000256" key="2">
    <source>
        <dbReference type="ARBA" id="ARBA00012438"/>
    </source>
</evidence>
<keyword evidence="3" id="KW-0597">Phosphoprotein</keyword>
<sequence>MENAEQTGEEQNVFPLNVASESIPSRNESARVEQLERLLAQSYTRFALIAKATRQAIWDWNLVTNQVWRNEGFATLFGYTSQDIGPDIEWWFAHIHPYDRARIRDSITAVIASKGHQWIERYRFFDKTGIYHFILDRGYIVYNEKGESYQMLGCMEDITKQKKAKDELLESQHKFKLLSETIPQLIWTATPDGLVDYVNCRWIEYTGLSMEQSKNYGWATAFHPDDLPTLQEHWQKTLYTTNPHQVEARIRNAEGIYRWFLIRAMPLKDSHGQVIEWFGTNTDIEEQKRLAEQLQTLTEQLSVANDTLQLTNDRLSRTNEELDQYVYKVSHDIRSPIASIVGLLSLLEQEELYGQARVYVDLIRNRIGRLDEFIRSVLTHSRSVNTAVTAKPIDFNQIIEQCLEEISYMPDMDKVEIYRQLPASRSFYGDELRISIVLKNLIANAIKYRREEVRCIISIRVCLQGREAVIEVEDNGQGIEEIYQQKVFTMFFRANEKAEGSGLGLYIVKQAVERMGGSITLKSHLKKGSLFTITLPNLQEDDNTQVSDKTDECNVE</sequence>
<dbReference type="SUPFAM" id="SSF55874">
    <property type="entry name" value="ATPase domain of HSP90 chaperone/DNA topoisomerase II/histidine kinase"/>
    <property type="match status" value="1"/>
</dbReference>
<dbReference type="PROSITE" id="PS50113">
    <property type="entry name" value="PAC"/>
    <property type="match status" value="2"/>
</dbReference>
<feature type="domain" description="Histidine kinase" evidence="7">
    <location>
        <begin position="328"/>
        <end position="539"/>
    </location>
</feature>
<evidence type="ECO:0000313" key="10">
    <source>
        <dbReference type="EMBL" id="MDJ1501615.1"/>
    </source>
</evidence>
<dbReference type="EC" id="2.7.13.3" evidence="2"/>
<dbReference type="FunFam" id="3.30.565.10:FF:000006">
    <property type="entry name" value="Sensor histidine kinase WalK"/>
    <property type="match status" value="1"/>
</dbReference>
<dbReference type="InterPro" id="IPR003661">
    <property type="entry name" value="HisK_dim/P_dom"/>
</dbReference>
<organism evidence="10 11">
    <name type="scientific">Xanthocytophaga agilis</name>
    <dbReference type="NCBI Taxonomy" id="3048010"/>
    <lineage>
        <taxon>Bacteria</taxon>
        <taxon>Pseudomonadati</taxon>
        <taxon>Bacteroidota</taxon>
        <taxon>Cytophagia</taxon>
        <taxon>Cytophagales</taxon>
        <taxon>Rhodocytophagaceae</taxon>
        <taxon>Xanthocytophaga</taxon>
    </lineage>
</organism>
<feature type="domain" description="PAS" evidence="8">
    <location>
        <begin position="42"/>
        <end position="114"/>
    </location>
</feature>
<dbReference type="SMART" id="SM00387">
    <property type="entry name" value="HATPase_c"/>
    <property type="match status" value="1"/>
</dbReference>
<dbReference type="InterPro" id="IPR052162">
    <property type="entry name" value="Sensor_kinase/Photoreceptor"/>
</dbReference>
<evidence type="ECO:0000256" key="1">
    <source>
        <dbReference type="ARBA" id="ARBA00000085"/>
    </source>
</evidence>
<dbReference type="Pfam" id="PF02518">
    <property type="entry name" value="HATPase_c"/>
    <property type="match status" value="1"/>
</dbReference>
<dbReference type="PANTHER" id="PTHR43304">
    <property type="entry name" value="PHYTOCHROME-LIKE PROTEIN CPH1"/>
    <property type="match status" value="1"/>
</dbReference>
<evidence type="ECO:0000259" key="9">
    <source>
        <dbReference type="PROSITE" id="PS50113"/>
    </source>
</evidence>
<dbReference type="Gene3D" id="3.30.565.10">
    <property type="entry name" value="Histidine kinase-like ATPase, C-terminal domain"/>
    <property type="match status" value="1"/>
</dbReference>
<dbReference type="SUPFAM" id="SSF47384">
    <property type="entry name" value="Homodimeric domain of signal transducing histidine kinase"/>
    <property type="match status" value="1"/>
</dbReference>
<feature type="coiled-coil region" evidence="6">
    <location>
        <begin position="287"/>
        <end position="314"/>
    </location>
</feature>
<dbReference type="EMBL" id="JASJOU010000003">
    <property type="protein sequence ID" value="MDJ1501615.1"/>
    <property type="molecule type" value="Genomic_DNA"/>
</dbReference>
<dbReference type="SMART" id="SM00388">
    <property type="entry name" value="HisKA"/>
    <property type="match status" value="1"/>
</dbReference>
<protein>
    <recommendedName>
        <fullName evidence="2">histidine kinase</fullName>
        <ecNumber evidence="2">2.7.13.3</ecNumber>
    </recommendedName>
</protein>
<dbReference type="Gene3D" id="3.30.450.20">
    <property type="entry name" value="PAS domain"/>
    <property type="match status" value="2"/>
</dbReference>
<accession>A0AAE3UDW0</accession>
<evidence type="ECO:0000256" key="5">
    <source>
        <dbReference type="ARBA" id="ARBA00022777"/>
    </source>
</evidence>
<dbReference type="FunFam" id="3.30.450.20:FF:000099">
    <property type="entry name" value="Sensory box sensor histidine kinase"/>
    <property type="match status" value="1"/>
</dbReference>
<dbReference type="InterPro" id="IPR013655">
    <property type="entry name" value="PAS_fold_3"/>
</dbReference>
<keyword evidence="4" id="KW-0808">Transferase</keyword>
<dbReference type="PRINTS" id="PR00344">
    <property type="entry name" value="BCTRLSENSOR"/>
</dbReference>
<dbReference type="Gene3D" id="1.10.287.130">
    <property type="match status" value="1"/>
</dbReference>
<dbReference type="PROSITE" id="PS50112">
    <property type="entry name" value="PAS"/>
    <property type="match status" value="2"/>
</dbReference>
<dbReference type="InterPro" id="IPR003594">
    <property type="entry name" value="HATPase_dom"/>
</dbReference>
<dbReference type="InterPro" id="IPR035965">
    <property type="entry name" value="PAS-like_dom_sf"/>
</dbReference>
<evidence type="ECO:0000256" key="6">
    <source>
        <dbReference type="SAM" id="Coils"/>
    </source>
</evidence>
<feature type="domain" description="PAC" evidence="9">
    <location>
        <begin position="244"/>
        <end position="296"/>
    </location>
</feature>
<dbReference type="InterPro" id="IPR005467">
    <property type="entry name" value="His_kinase_dom"/>
</dbReference>
<comment type="catalytic activity">
    <reaction evidence="1">
        <text>ATP + protein L-histidine = ADP + protein N-phospho-L-histidine.</text>
        <dbReference type="EC" id="2.7.13.3"/>
    </reaction>
</comment>
<dbReference type="Pfam" id="PF00512">
    <property type="entry name" value="HisKA"/>
    <property type="match status" value="1"/>
</dbReference>
<dbReference type="InterPro" id="IPR000014">
    <property type="entry name" value="PAS"/>
</dbReference>
<reference evidence="10" key="1">
    <citation type="submission" date="2023-05" db="EMBL/GenBank/DDBJ databases">
        <authorList>
            <person name="Zhang X."/>
        </authorList>
    </citation>
    <scope>NUCLEOTIDE SEQUENCE</scope>
    <source>
        <strain evidence="10">BD1B2-1</strain>
    </source>
</reference>
<dbReference type="SMART" id="SM00086">
    <property type="entry name" value="PAC"/>
    <property type="match status" value="2"/>
</dbReference>
<dbReference type="NCBIfam" id="TIGR00229">
    <property type="entry name" value="sensory_box"/>
    <property type="match status" value="2"/>
</dbReference>
<dbReference type="CDD" id="cd00130">
    <property type="entry name" value="PAS"/>
    <property type="match status" value="2"/>
</dbReference>
<keyword evidence="5 10" id="KW-0418">Kinase</keyword>
<evidence type="ECO:0000259" key="8">
    <source>
        <dbReference type="PROSITE" id="PS50112"/>
    </source>
</evidence>
<dbReference type="Pfam" id="PF08447">
    <property type="entry name" value="PAS_3"/>
    <property type="match status" value="2"/>
</dbReference>
<dbReference type="InterPro" id="IPR004358">
    <property type="entry name" value="Sig_transdc_His_kin-like_C"/>
</dbReference>
<dbReference type="PROSITE" id="PS50109">
    <property type="entry name" value="HIS_KIN"/>
    <property type="match status" value="1"/>
</dbReference>
<dbReference type="InterPro" id="IPR036097">
    <property type="entry name" value="HisK_dim/P_sf"/>
</dbReference>
<dbReference type="AlphaFoldDB" id="A0AAE3UDW0"/>
<proteinExistence type="predicted"/>
<keyword evidence="11" id="KW-1185">Reference proteome</keyword>
<dbReference type="CDD" id="cd00082">
    <property type="entry name" value="HisKA"/>
    <property type="match status" value="1"/>
</dbReference>
<comment type="caution">
    <text evidence="10">The sequence shown here is derived from an EMBL/GenBank/DDBJ whole genome shotgun (WGS) entry which is preliminary data.</text>
</comment>
<dbReference type="SUPFAM" id="SSF55785">
    <property type="entry name" value="PYP-like sensor domain (PAS domain)"/>
    <property type="match status" value="2"/>
</dbReference>
<dbReference type="Proteomes" id="UP001232063">
    <property type="component" value="Unassembled WGS sequence"/>
</dbReference>
<dbReference type="SMART" id="SM00091">
    <property type="entry name" value="PAS"/>
    <property type="match status" value="2"/>
</dbReference>
<keyword evidence="6" id="KW-0175">Coiled coil</keyword>